<proteinExistence type="inferred from homology"/>
<dbReference type="PANTHER" id="PTHR37482">
    <property type="entry name" value="OUTER MEMBRANE PROTEIN ASSEMBLY FACTOR BAME"/>
    <property type="match status" value="1"/>
</dbReference>
<feature type="compositionally biased region" description="Polar residues" evidence="5">
    <location>
        <begin position="346"/>
        <end position="355"/>
    </location>
</feature>
<name>A0ABW3GQ20_9PROT</name>
<keyword evidence="1 4" id="KW-0732">Signal</keyword>
<feature type="compositionally biased region" description="Pro residues" evidence="5">
    <location>
        <begin position="388"/>
        <end position="397"/>
    </location>
</feature>
<sequence length="778" mass="82417">MKPFKMDIQQGNVVTSKMLMQLRPGMNRSQVRYIMGTPLIVDSFSDNRWDYFYELRQQGQIVEKRRVILDFDKDSLVAVRGDVIPSAENPDIKTIVEAPVKKAEAPKEESWADKLKFWEGDAQAKDAKPAKADSVNKAVTATPPAPAQPAVTAQQMADEEIVPHIPEGEYKAAPAPQEMVKANPAEASTPALAASTQAMNEKTMAAQIADTVEPPPVFEQDAAPPVVVAPAAESNTAASAASTASAASAANASGVSPSAAVAATAATVAVAEAAPKSKNSKKSIAPKPQTKPLPVAPVAKPASPSATVNMTEDDEVIPYIPEGEYVAPVIPTEQEMIKGNMAEANQPATDAQAHQVTEKGVAPKAEAASEPAPTFIAEQLPEPEPEPELPPPPPPSVSKPAVKEAVAQVPTAKESVTPSSPAAALAVAPVVAEPAASPQSESLAAAPVTPVLPPEAVLAKPAEPTVATVAENAAEPSAAVGDAEINQAVANWAQAWRSKNIKTYLAAYAPDFVPENLPSKAAWEAQRKQRLSPSQGPITLVLNNIVVQRDGASAVVQFEQKYAAKAYKDVLNKTLEMRYEPSQKRWLITRERTATIPAVAAVAATPKVMLAETPTVAPAMDQAEVATQPPAATPEVSVEAAVDAWAQAWRNKNVNAYFAAYSPEFVPDGLPSRGAWEAQRKKRLSPQQGKITLEISDVSVAREGDSAVVTFNQKYASKAYRDEMVKRLQLKLDNASKRWLIVRESAGNGAELPATKQQVTAPEGSAEHLDGVLEQIGF</sequence>
<feature type="domain" description="Outer membrane protein assembly factor BamE" evidence="6">
    <location>
        <begin position="11"/>
        <end position="78"/>
    </location>
</feature>
<organism evidence="8 9">
    <name type="scientific">Methylophilus glucosoxydans</name>
    <dbReference type="NCBI Taxonomy" id="752553"/>
    <lineage>
        <taxon>Bacteria</taxon>
        <taxon>Pseudomonadati</taxon>
        <taxon>Pseudomonadota</taxon>
        <taxon>Betaproteobacteria</taxon>
        <taxon>Nitrosomonadales</taxon>
        <taxon>Methylophilaceae</taxon>
        <taxon>Methylophilus</taxon>
    </lineage>
</organism>
<comment type="subcellular location">
    <subcellularLocation>
        <location evidence="4">Cell outer membrane</location>
    </subcellularLocation>
</comment>
<dbReference type="RefSeq" id="WP_379077570.1">
    <property type="nucleotide sequence ID" value="NZ_JBHTJW010000003.1"/>
</dbReference>
<evidence type="ECO:0000256" key="1">
    <source>
        <dbReference type="ARBA" id="ARBA00022729"/>
    </source>
</evidence>
<dbReference type="InterPro" id="IPR007450">
    <property type="entry name" value="BamE_dom"/>
</dbReference>
<feature type="compositionally biased region" description="Low complexity" evidence="5">
    <location>
        <begin position="138"/>
        <end position="155"/>
    </location>
</feature>
<comment type="similarity">
    <text evidence="4">Belongs to the BamE family.</text>
</comment>
<comment type="caution">
    <text evidence="8">The sequence shown here is derived from an EMBL/GenBank/DDBJ whole genome shotgun (WGS) entry which is preliminary data.</text>
</comment>
<gene>
    <name evidence="4 8" type="primary">bamE</name>
    <name evidence="8" type="ORF">ACFQ1T_13255</name>
</gene>
<evidence type="ECO:0000259" key="7">
    <source>
        <dbReference type="Pfam" id="PF24125"/>
    </source>
</evidence>
<dbReference type="Pfam" id="PF24125">
    <property type="entry name" value="Cds6_C"/>
    <property type="match status" value="2"/>
</dbReference>
<accession>A0ABW3GQ20</accession>
<evidence type="ECO:0000256" key="3">
    <source>
        <dbReference type="ARBA" id="ARBA00023237"/>
    </source>
</evidence>
<protein>
    <recommendedName>
        <fullName evidence="4">Outer membrane protein assembly factor BamE</fullName>
    </recommendedName>
</protein>
<feature type="region of interest" description="Disordered" evidence="5">
    <location>
        <begin position="344"/>
        <end position="420"/>
    </location>
</feature>
<dbReference type="InterPro" id="IPR037873">
    <property type="entry name" value="BamE-like"/>
</dbReference>
<feature type="domain" description="Cds6 C-terminal" evidence="7">
    <location>
        <begin position="638"/>
        <end position="744"/>
    </location>
</feature>
<evidence type="ECO:0000256" key="5">
    <source>
        <dbReference type="SAM" id="MobiDB-lite"/>
    </source>
</evidence>
<evidence type="ECO:0000259" key="6">
    <source>
        <dbReference type="Pfam" id="PF04355"/>
    </source>
</evidence>
<evidence type="ECO:0000313" key="8">
    <source>
        <dbReference type="EMBL" id="MFD0930749.1"/>
    </source>
</evidence>
<feature type="region of interest" description="Disordered" evidence="5">
    <location>
        <begin position="272"/>
        <end position="310"/>
    </location>
</feature>
<comment type="function">
    <text evidence="4">Part of the outer membrane protein assembly complex, which is involved in assembly and insertion of beta-barrel proteins into the outer membrane.</text>
</comment>
<evidence type="ECO:0000313" key="9">
    <source>
        <dbReference type="Proteomes" id="UP001597106"/>
    </source>
</evidence>
<dbReference type="Proteomes" id="UP001597106">
    <property type="component" value="Unassembled WGS sequence"/>
</dbReference>
<dbReference type="InterPro" id="IPR026592">
    <property type="entry name" value="BamE"/>
</dbReference>
<dbReference type="SUPFAM" id="SSF54427">
    <property type="entry name" value="NTF2-like"/>
    <property type="match status" value="2"/>
</dbReference>
<dbReference type="InterPro" id="IPR032710">
    <property type="entry name" value="NTF2-like_dom_sf"/>
</dbReference>
<dbReference type="HAMAP" id="MF_00925">
    <property type="entry name" value="OM_assembly_BamE"/>
    <property type="match status" value="1"/>
</dbReference>
<comment type="subunit">
    <text evidence="4">Part of the Bam complex.</text>
</comment>
<feature type="compositionally biased region" description="Low complexity" evidence="5">
    <location>
        <begin position="296"/>
        <end position="306"/>
    </location>
</feature>
<feature type="compositionally biased region" description="Low complexity" evidence="5">
    <location>
        <begin position="362"/>
        <end position="373"/>
    </location>
</feature>
<dbReference type="EMBL" id="JBHTJW010000003">
    <property type="protein sequence ID" value="MFD0930749.1"/>
    <property type="molecule type" value="Genomic_DNA"/>
</dbReference>
<reference evidence="9" key="1">
    <citation type="journal article" date="2019" name="Int. J. Syst. Evol. Microbiol.">
        <title>The Global Catalogue of Microorganisms (GCM) 10K type strain sequencing project: providing services to taxonomists for standard genome sequencing and annotation.</title>
        <authorList>
            <consortium name="The Broad Institute Genomics Platform"/>
            <consortium name="The Broad Institute Genome Sequencing Center for Infectious Disease"/>
            <person name="Wu L."/>
            <person name="Ma J."/>
        </authorList>
    </citation>
    <scope>NUCLEOTIDE SEQUENCE [LARGE SCALE GENOMIC DNA]</scope>
    <source>
        <strain evidence="9">CCUG 59685</strain>
    </source>
</reference>
<feature type="region of interest" description="Disordered" evidence="5">
    <location>
        <begin position="125"/>
        <end position="155"/>
    </location>
</feature>
<dbReference type="Pfam" id="PF04355">
    <property type="entry name" value="BamE"/>
    <property type="match status" value="1"/>
</dbReference>
<feature type="domain" description="Cds6 C-terminal" evidence="7">
    <location>
        <begin position="485"/>
        <end position="591"/>
    </location>
</feature>
<evidence type="ECO:0000256" key="4">
    <source>
        <dbReference type="HAMAP-Rule" id="MF_00925"/>
    </source>
</evidence>
<keyword evidence="3 4" id="KW-0998">Cell outer membrane</keyword>
<dbReference type="Gene3D" id="3.10.450.50">
    <property type="match status" value="2"/>
</dbReference>
<keyword evidence="2 4" id="KW-0472">Membrane</keyword>
<evidence type="ECO:0000256" key="2">
    <source>
        <dbReference type="ARBA" id="ARBA00023136"/>
    </source>
</evidence>
<dbReference type="Gene3D" id="3.30.1450.10">
    <property type="match status" value="1"/>
</dbReference>
<dbReference type="InterPro" id="IPR056203">
    <property type="entry name" value="Cds6_C"/>
</dbReference>
<dbReference type="PANTHER" id="PTHR37482:SF1">
    <property type="entry name" value="OUTER MEMBRANE PROTEIN ASSEMBLY FACTOR BAME"/>
    <property type="match status" value="1"/>
</dbReference>
<keyword evidence="9" id="KW-1185">Reference proteome</keyword>